<dbReference type="GO" id="GO:0003730">
    <property type="term" value="F:mRNA 3'-UTR binding"/>
    <property type="evidence" value="ECO:0007669"/>
    <property type="project" value="TreeGrafter"/>
</dbReference>
<dbReference type="SUPFAM" id="SSF50249">
    <property type="entry name" value="Nucleic acid-binding proteins"/>
    <property type="match status" value="1"/>
</dbReference>
<dbReference type="Gene3D" id="2.40.50.140">
    <property type="entry name" value="Nucleic acid-binding proteins"/>
    <property type="match status" value="1"/>
</dbReference>
<dbReference type="InterPro" id="IPR011129">
    <property type="entry name" value="CSD"/>
</dbReference>
<dbReference type="FunFam" id="2.40.50.140:FF:000086">
    <property type="entry name" value="Cold shock domain-containing protein C2"/>
    <property type="match status" value="1"/>
</dbReference>
<dbReference type="InterPro" id="IPR002059">
    <property type="entry name" value="CSP_DNA-bd"/>
</dbReference>
<name>C1BMD6_CALRO</name>
<dbReference type="AlphaFoldDB" id="C1BMD6"/>
<dbReference type="Pfam" id="PF00313">
    <property type="entry name" value="CSD"/>
    <property type="match status" value="1"/>
</dbReference>
<dbReference type="PANTHER" id="PTHR12962:SF1">
    <property type="entry name" value="COLD SHOCK DOMAIN-CONTAINING PROTEIN CG9705"/>
    <property type="match status" value="1"/>
</dbReference>
<evidence type="ECO:0000256" key="1">
    <source>
        <dbReference type="ARBA" id="ARBA00022553"/>
    </source>
</evidence>
<sequence>MESVVSSTTRESEDESSKLSPLSPERSASHHLMKIPAIRRTRCDSCSENGLSSTTLLSEALDPPETFVTRRTRTESTSGKTTENLVEGTVKYFCRSRGFGFLTPNKPVNGNKEFFMHISDIEGEFVPRRNDTVQFKVCPIPPRFEKFQAVQVRITNFTPEVHHKWDVPETPEELQEEEEAVSSAPHFDV</sequence>
<feature type="region of interest" description="Disordered" evidence="2">
    <location>
        <begin position="168"/>
        <end position="189"/>
    </location>
</feature>
<evidence type="ECO:0000313" key="4">
    <source>
        <dbReference type="EMBL" id="ACO10189.1"/>
    </source>
</evidence>
<reference evidence="4" key="1">
    <citation type="submission" date="2009-03" db="EMBL/GenBank/DDBJ databases">
        <title>Caligus rogercresseyi ESTs and full-length cDNAs.</title>
        <authorList>
            <person name="Yasuike M."/>
            <person name="von Schalburg K."/>
            <person name="Cooper G."/>
            <person name="Leong J."/>
            <person name="Jones S.R.M."/>
            <person name="Koop B.F."/>
        </authorList>
    </citation>
    <scope>NUCLEOTIDE SEQUENCE</scope>
    <source>
        <tissue evidence="4">Whole tissue</tissue>
    </source>
</reference>
<dbReference type="InterPro" id="IPR052069">
    <property type="entry name" value="Ca-reg_mRNA-binding_domain"/>
</dbReference>
<gene>
    <name evidence="4" type="primary">CSDC2</name>
</gene>
<proteinExistence type="evidence at transcript level"/>
<dbReference type="GO" id="GO:0043488">
    <property type="term" value="P:regulation of mRNA stability"/>
    <property type="evidence" value="ECO:0007669"/>
    <property type="project" value="TreeGrafter"/>
</dbReference>
<dbReference type="EMBL" id="BT075765">
    <property type="protein sequence ID" value="ACO10189.1"/>
    <property type="molecule type" value="mRNA"/>
</dbReference>
<feature type="region of interest" description="Disordered" evidence="2">
    <location>
        <begin position="1"/>
        <end position="34"/>
    </location>
</feature>
<dbReference type="InterPro" id="IPR012340">
    <property type="entry name" value="NA-bd_OB-fold"/>
</dbReference>
<keyword evidence="1" id="KW-0597">Phosphoprotein</keyword>
<dbReference type="PROSITE" id="PS51857">
    <property type="entry name" value="CSD_2"/>
    <property type="match status" value="1"/>
</dbReference>
<feature type="compositionally biased region" description="Acidic residues" evidence="2">
    <location>
        <begin position="169"/>
        <end position="180"/>
    </location>
</feature>
<evidence type="ECO:0000256" key="2">
    <source>
        <dbReference type="SAM" id="MobiDB-lite"/>
    </source>
</evidence>
<dbReference type="SMART" id="SM00357">
    <property type="entry name" value="CSP"/>
    <property type="match status" value="1"/>
</dbReference>
<dbReference type="PANTHER" id="PTHR12962">
    <property type="entry name" value="CALCIUM-REGULATED HEAT STABLE PROTEIN CRHSP-24-RELATED"/>
    <property type="match status" value="1"/>
</dbReference>
<protein>
    <submittedName>
        <fullName evidence="4">Cold shock domain-containing protein C2</fullName>
    </submittedName>
</protein>
<evidence type="ECO:0000259" key="3">
    <source>
        <dbReference type="PROSITE" id="PS51857"/>
    </source>
</evidence>
<organism evidence="4">
    <name type="scientific">Caligus rogercresseyi</name>
    <name type="common">Sea louse</name>
    <dbReference type="NCBI Taxonomy" id="217165"/>
    <lineage>
        <taxon>Eukaryota</taxon>
        <taxon>Metazoa</taxon>
        <taxon>Ecdysozoa</taxon>
        <taxon>Arthropoda</taxon>
        <taxon>Crustacea</taxon>
        <taxon>Multicrustacea</taxon>
        <taxon>Hexanauplia</taxon>
        <taxon>Copepoda</taxon>
        <taxon>Siphonostomatoida</taxon>
        <taxon>Caligidae</taxon>
        <taxon>Caligus</taxon>
    </lineage>
</organism>
<dbReference type="GO" id="GO:0005737">
    <property type="term" value="C:cytoplasm"/>
    <property type="evidence" value="ECO:0007669"/>
    <property type="project" value="TreeGrafter"/>
</dbReference>
<feature type="domain" description="CSD" evidence="3">
    <location>
        <begin position="85"/>
        <end position="154"/>
    </location>
</feature>
<accession>C1BMD6</accession>